<feature type="chain" id="PRO_5045850442" evidence="2">
    <location>
        <begin position="23"/>
        <end position="468"/>
    </location>
</feature>
<comment type="caution">
    <text evidence="4">The sequence shown here is derived from an EMBL/GenBank/DDBJ whole genome shotgun (WGS) entry which is preliminary data.</text>
</comment>
<proteinExistence type="predicted"/>
<feature type="region of interest" description="Disordered" evidence="1">
    <location>
        <begin position="14"/>
        <end position="49"/>
    </location>
</feature>
<evidence type="ECO:0000256" key="1">
    <source>
        <dbReference type="SAM" id="MobiDB-lite"/>
    </source>
</evidence>
<keyword evidence="5" id="KW-1185">Reference proteome</keyword>
<gene>
    <name evidence="4" type="ORF">ACFQKB_31080</name>
</gene>
<evidence type="ECO:0000313" key="4">
    <source>
        <dbReference type="EMBL" id="MFC6884239.1"/>
    </source>
</evidence>
<dbReference type="InterPro" id="IPR029476">
    <property type="entry name" value="DNase_NucA_NucB"/>
</dbReference>
<feature type="compositionally biased region" description="Basic and acidic residues" evidence="1">
    <location>
        <begin position="40"/>
        <end position="49"/>
    </location>
</feature>
<evidence type="ECO:0000256" key="2">
    <source>
        <dbReference type="SAM" id="SignalP"/>
    </source>
</evidence>
<organism evidence="4 5">
    <name type="scientific">Actinomadura yumaensis</name>
    <dbReference type="NCBI Taxonomy" id="111807"/>
    <lineage>
        <taxon>Bacteria</taxon>
        <taxon>Bacillati</taxon>
        <taxon>Actinomycetota</taxon>
        <taxon>Actinomycetes</taxon>
        <taxon>Streptosporangiales</taxon>
        <taxon>Thermomonosporaceae</taxon>
        <taxon>Actinomadura</taxon>
    </lineage>
</organism>
<reference evidence="5" key="1">
    <citation type="journal article" date="2019" name="Int. J. Syst. Evol. Microbiol.">
        <title>The Global Catalogue of Microorganisms (GCM) 10K type strain sequencing project: providing services to taxonomists for standard genome sequencing and annotation.</title>
        <authorList>
            <consortium name="The Broad Institute Genomics Platform"/>
            <consortium name="The Broad Institute Genome Sequencing Center for Infectious Disease"/>
            <person name="Wu L."/>
            <person name="Ma J."/>
        </authorList>
    </citation>
    <scope>NUCLEOTIDE SEQUENCE [LARGE SCALE GENOMIC DNA]</scope>
    <source>
        <strain evidence="5">JCM 3369</strain>
    </source>
</reference>
<accession>A0ABW2CR32</accession>
<sequence length="468" mass="50986">MSAAVGGLLLAASPLAPTPAGAEPPPGPPSVPGLYGADGRTPRPEPRTRQEMAQRLGEMQQANTYTADPDMIGADGTARVSKAGDLETDCKKEFPIPGTSDHSVQDGWVRDHYAWCTRQQMTLKYSDKPLDIAYFTLTILGVGSKNSRQATFTVRLSDWVHPPGSGPEWAEVPLSVQLACSTVNTGGNCKPSGTVLRPVAQWKIQPEATFTLSSDNAGEAVEKVVLGRFTFTLSWPGAPTPHSYANYARFDSAQYMRKGSQKGAIFNAVVPSWPLDGKEPRIRESVKHISNACKRPDTTDPKVSYPKVIAGCSRTNIIHRLKHDMTRRRANRADAVAVCRAKDPNYPSKGLSCDEYPFSCTYEGAAQPKYDRLVKYGMFSARAITAVDNSTSGSMLGAWYASDRILDFRSAASWTDPTDGKTKQIQDPFYVRIENDPNTAASLGRLIDRLHLADKAADDPDPLDCNSE</sequence>
<keyword evidence="2" id="KW-0732">Signal</keyword>
<feature type="compositionally biased region" description="Pro residues" evidence="1">
    <location>
        <begin position="22"/>
        <end position="31"/>
    </location>
</feature>
<evidence type="ECO:0000259" key="3">
    <source>
        <dbReference type="Pfam" id="PF14040"/>
    </source>
</evidence>
<protein>
    <submittedName>
        <fullName evidence="4">NucA/NucB deoxyribonuclease domain-containing protein</fullName>
    </submittedName>
</protein>
<name>A0ABW2CR32_9ACTN</name>
<evidence type="ECO:0000313" key="5">
    <source>
        <dbReference type="Proteomes" id="UP001596380"/>
    </source>
</evidence>
<dbReference type="Proteomes" id="UP001596380">
    <property type="component" value="Unassembled WGS sequence"/>
</dbReference>
<dbReference type="Pfam" id="PF14040">
    <property type="entry name" value="DNase_NucA_NucB"/>
    <property type="match status" value="1"/>
</dbReference>
<feature type="domain" description="Deoxyribonuclease NucA/NucB" evidence="3">
    <location>
        <begin position="323"/>
        <end position="403"/>
    </location>
</feature>
<feature type="signal peptide" evidence="2">
    <location>
        <begin position="1"/>
        <end position="22"/>
    </location>
</feature>
<dbReference type="EMBL" id="JBHSXS010000025">
    <property type="protein sequence ID" value="MFC6884239.1"/>
    <property type="molecule type" value="Genomic_DNA"/>
</dbReference>
<dbReference type="RefSeq" id="WP_160821420.1">
    <property type="nucleotide sequence ID" value="NZ_JBHSXS010000025.1"/>
</dbReference>